<proteinExistence type="predicted"/>
<evidence type="ECO:0000313" key="2">
    <source>
        <dbReference type="Proteomes" id="UP001160625"/>
    </source>
</evidence>
<accession>A0ABT6N5Y7</accession>
<dbReference type="RefSeq" id="WP_281045886.1">
    <property type="nucleotide sequence ID" value="NZ_JARYGZ010000003.1"/>
</dbReference>
<name>A0ABT6N5Y7_9SPHN</name>
<protein>
    <recommendedName>
        <fullName evidence="3">Zinc-ribbon domain-containing protein</fullName>
    </recommendedName>
</protein>
<organism evidence="1 2">
    <name type="scientific">Sphingomonas oryzagri</name>
    <dbReference type="NCBI Taxonomy" id="3042314"/>
    <lineage>
        <taxon>Bacteria</taxon>
        <taxon>Pseudomonadati</taxon>
        <taxon>Pseudomonadota</taxon>
        <taxon>Alphaproteobacteria</taxon>
        <taxon>Sphingomonadales</taxon>
        <taxon>Sphingomonadaceae</taxon>
        <taxon>Sphingomonas</taxon>
    </lineage>
</organism>
<comment type="caution">
    <text evidence="1">The sequence shown here is derived from an EMBL/GenBank/DDBJ whole genome shotgun (WGS) entry which is preliminary data.</text>
</comment>
<keyword evidence="2" id="KW-1185">Reference proteome</keyword>
<evidence type="ECO:0008006" key="3">
    <source>
        <dbReference type="Google" id="ProtNLM"/>
    </source>
</evidence>
<sequence length="127" mass="14931">MPRFATLKDICSAGYDLRLWCYACARAEQIDAGIWRQFEQRGWPIELEAARRRFRCRCCQSRDDVLIVPGRPAPSQADAPLPSFENGADMVAWFYHHNRALKKKRTTLHVPPAMMERLRLRMMRQPR</sequence>
<evidence type="ECO:0000313" key="1">
    <source>
        <dbReference type="EMBL" id="MDH7640527.1"/>
    </source>
</evidence>
<gene>
    <name evidence="1" type="ORF">QGN17_17470</name>
</gene>
<reference evidence="1" key="1">
    <citation type="submission" date="2023-04" db="EMBL/GenBank/DDBJ databases">
        <title>Sphingomonas sp. MAHUQ-71 isolated from rice field.</title>
        <authorList>
            <person name="Huq M.A."/>
        </authorList>
    </citation>
    <scope>NUCLEOTIDE SEQUENCE</scope>
    <source>
        <strain evidence="1">MAHUQ-71</strain>
    </source>
</reference>
<dbReference type="Proteomes" id="UP001160625">
    <property type="component" value="Unassembled WGS sequence"/>
</dbReference>
<dbReference type="EMBL" id="JARYGZ010000003">
    <property type="protein sequence ID" value="MDH7640527.1"/>
    <property type="molecule type" value="Genomic_DNA"/>
</dbReference>